<sequence length="79" mass="8902">MKPWRFRSGPPKLKAIELDSGELVDFEIGDWSADEALVVATDVRTNPSVGNAYGVIFDSTPEFLDYQEDQFDSLDFEGR</sequence>
<dbReference type="Proteomes" id="UP000585474">
    <property type="component" value="Unassembled WGS sequence"/>
</dbReference>
<evidence type="ECO:0000313" key="1">
    <source>
        <dbReference type="EMBL" id="GFS40048.1"/>
    </source>
</evidence>
<dbReference type="AlphaFoldDB" id="A0A7J0DQB7"/>
<reference evidence="2" key="1">
    <citation type="submission" date="2019-07" db="EMBL/GenBank/DDBJ databases">
        <title>De Novo Assembly of kiwifruit Actinidia rufa.</title>
        <authorList>
            <person name="Sugita-Konishi S."/>
            <person name="Sato K."/>
            <person name="Mori E."/>
            <person name="Abe Y."/>
            <person name="Kisaki G."/>
            <person name="Hamano K."/>
            <person name="Suezawa K."/>
            <person name="Otani M."/>
            <person name="Fukuda T."/>
            <person name="Manabe T."/>
            <person name="Gomi K."/>
            <person name="Tabuchi M."/>
            <person name="Akimitsu K."/>
            <person name="Kataoka I."/>
        </authorList>
    </citation>
    <scope>NUCLEOTIDE SEQUENCE [LARGE SCALE GENOMIC DNA]</scope>
    <source>
        <strain evidence="2">cv. Fuchu</strain>
    </source>
</reference>
<gene>
    <name evidence="1" type="ORF">Acr_00g0066370</name>
</gene>
<proteinExistence type="predicted"/>
<protein>
    <submittedName>
        <fullName evidence="1">Uncharacterized protein</fullName>
    </submittedName>
</protein>
<keyword evidence="2" id="KW-1185">Reference proteome</keyword>
<comment type="caution">
    <text evidence="1">The sequence shown here is derived from an EMBL/GenBank/DDBJ whole genome shotgun (WGS) entry which is preliminary data.</text>
</comment>
<accession>A0A7J0DQB7</accession>
<name>A0A7J0DQB7_9ERIC</name>
<dbReference type="EMBL" id="BJWL01000339">
    <property type="protein sequence ID" value="GFS40048.1"/>
    <property type="molecule type" value="Genomic_DNA"/>
</dbReference>
<evidence type="ECO:0000313" key="2">
    <source>
        <dbReference type="Proteomes" id="UP000585474"/>
    </source>
</evidence>
<organism evidence="1 2">
    <name type="scientific">Actinidia rufa</name>
    <dbReference type="NCBI Taxonomy" id="165716"/>
    <lineage>
        <taxon>Eukaryota</taxon>
        <taxon>Viridiplantae</taxon>
        <taxon>Streptophyta</taxon>
        <taxon>Embryophyta</taxon>
        <taxon>Tracheophyta</taxon>
        <taxon>Spermatophyta</taxon>
        <taxon>Magnoliopsida</taxon>
        <taxon>eudicotyledons</taxon>
        <taxon>Gunneridae</taxon>
        <taxon>Pentapetalae</taxon>
        <taxon>asterids</taxon>
        <taxon>Ericales</taxon>
        <taxon>Actinidiaceae</taxon>
        <taxon>Actinidia</taxon>
    </lineage>
</organism>